<feature type="domain" description="Methyltransferase type 11" evidence="2">
    <location>
        <begin position="18"/>
        <end position="122"/>
    </location>
</feature>
<comment type="caution">
    <text evidence="3">The sequence shown here is derived from an EMBL/GenBank/DDBJ whole genome shotgun (WGS) entry which is preliminary data.</text>
</comment>
<reference evidence="3" key="1">
    <citation type="submission" date="2023-07" db="EMBL/GenBank/DDBJ databases">
        <title>Genome content predicts the carbon catabolic preferences of heterotrophic bacteria.</title>
        <authorList>
            <person name="Gralka M."/>
        </authorList>
    </citation>
    <scope>NUCLEOTIDE SEQUENCE</scope>
    <source>
        <strain evidence="3">I3M17_2</strain>
    </source>
</reference>
<dbReference type="GO" id="GO:0032259">
    <property type="term" value="P:methylation"/>
    <property type="evidence" value="ECO:0007669"/>
    <property type="project" value="UniProtKB-KW"/>
</dbReference>
<evidence type="ECO:0000259" key="2">
    <source>
        <dbReference type="Pfam" id="PF08241"/>
    </source>
</evidence>
<keyword evidence="3" id="KW-0489">Methyltransferase</keyword>
<dbReference type="Gene3D" id="3.40.50.150">
    <property type="entry name" value="Vaccinia Virus protein VP39"/>
    <property type="match status" value="1"/>
</dbReference>
<dbReference type="Proteomes" id="UP001169760">
    <property type="component" value="Unassembled WGS sequence"/>
</dbReference>
<sequence length="240" mass="27663">MLTIDFNRIQVNPGDTLLDLGCGEGRHTIGAYLSFPGAHIVGVDLSLKDLTTANQRLQEWQTDDVLAQGAQAQFICGDGFNLPFADHSFDHIICSEVLEHIPNYQSFFAELHRLLKPGGNLCLSVPRAWPERICWKLSDAYHEVEGGHVHIFKPADIHNLVTQFPYCARGQHGAHALHAPYWWLRCLFWREGEQLWPVRLYHKFLVWDLMQRPWLTRTLDKLLNPVMGKSVVFYYEKQQS</sequence>
<proteinExistence type="predicted"/>
<dbReference type="InterPro" id="IPR013216">
    <property type="entry name" value="Methyltransf_11"/>
</dbReference>
<dbReference type="GO" id="GO:0008757">
    <property type="term" value="F:S-adenosylmethionine-dependent methyltransferase activity"/>
    <property type="evidence" value="ECO:0007669"/>
    <property type="project" value="InterPro"/>
</dbReference>
<dbReference type="PANTHER" id="PTHR44068">
    <property type="entry name" value="ZGC:194242"/>
    <property type="match status" value="1"/>
</dbReference>
<dbReference type="Pfam" id="PF08241">
    <property type="entry name" value="Methyltransf_11"/>
    <property type="match status" value="1"/>
</dbReference>
<dbReference type="CDD" id="cd02440">
    <property type="entry name" value="AdoMet_MTases"/>
    <property type="match status" value="1"/>
</dbReference>
<dbReference type="SUPFAM" id="SSF53335">
    <property type="entry name" value="S-adenosyl-L-methionine-dependent methyltransferases"/>
    <property type="match status" value="1"/>
</dbReference>
<name>A0AAW7X6C0_9GAMM</name>
<dbReference type="InterPro" id="IPR029063">
    <property type="entry name" value="SAM-dependent_MTases_sf"/>
</dbReference>
<evidence type="ECO:0000313" key="4">
    <source>
        <dbReference type="Proteomes" id="UP001169760"/>
    </source>
</evidence>
<dbReference type="PANTHER" id="PTHR44068:SF11">
    <property type="entry name" value="GERANYL DIPHOSPHATE 2-C-METHYLTRANSFERASE"/>
    <property type="match status" value="1"/>
</dbReference>
<dbReference type="InterPro" id="IPR050447">
    <property type="entry name" value="Erg6_SMT_methyltransf"/>
</dbReference>
<accession>A0AAW7X6C0</accession>
<keyword evidence="1 3" id="KW-0808">Transferase</keyword>
<evidence type="ECO:0000313" key="3">
    <source>
        <dbReference type="EMBL" id="MDO6422053.1"/>
    </source>
</evidence>
<protein>
    <submittedName>
        <fullName evidence="3">Class I SAM-dependent methyltransferase</fullName>
        <ecNumber evidence="3">2.1.1.-</ecNumber>
    </submittedName>
</protein>
<dbReference type="EC" id="2.1.1.-" evidence="3"/>
<dbReference type="RefSeq" id="WP_303491862.1">
    <property type="nucleotide sequence ID" value="NZ_JAUOPB010000004.1"/>
</dbReference>
<organism evidence="3 4">
    <name type="scientific">Saccharophagus degradans</name>
    <dbReference type="NCBI Taxonomy" id="86304"/>
    <lineage>
        <taxon>Bacteria</taxon>
        <taxon>Pseudomonadati</taxon>
        <taxon>Pseudomonadota</taxon>
        <taxon>Gammaproteobacteria</taxon>
        <taxon>Cellvibrionales</taxon>
        <taxon>Cellvibrionaceae</taxon>
        <taxon>Saccharophagus</taxon>
    </lineage>
</organism>
<dbReference type="EMBL" id="JAUOPB010000004">
    <property type="protein sequence ID" value="MDO6422053.1"/>
    <property type="molecule type" value="Genomic_DNA"/>
</dbReference>
<dbReference type="AlphaFoldDB" id="A0AAW7X6C0"/>
<evidence type="ECO:0000256" key="1">
    <source>
        <dbReference type="ARBA" id="ARBA00022679"/>
    </source>
</evidence>
<gene>
    <name evidence="3" type="ORF">Q4521_06185</name>
</gene>